<evidence type="ECO:0000313" key="1">
    <source>
        <dbReference type="EMBL" id="CAH3120640.1"/>
    </source>
</evidence>
<name>A0ABN8NSJ6_9CNID</name>
<dbReference type="Proteomes" id="UP001159405">
    <property type="component" value="Unassembled WGS sequence"/>
</dbReference>
<proteinExistence type="predicted"/>
<reference evidence="1 2" key="1">
    <citation type="submission" date="2022-05" db="EMBL/GenBank/DDBJ databases">
        <authorList>
            <consortium name="Genoscope - CEA"/>
            <person name="William W."/>
        </authorList>
    </citation>
    <scope>NUCLEOTIDE SEQUENCE [LARGE SCALE GENOMIC DNA]</scope>
</reference>
<evidence type="ECO:0000313" key="2">
    <source>
        <dbReference type="Proteomes" id="UP001159405"/>
    </source>
</evidence>
<gene>
    <name evidence="1" type="ORF">PLOB_00028301</name>
</gene>
<sequence length="66" mass="8243">MFFQFQNDLRPFWGTCRRLRFRTHRRNFKVQFLRSCYRRVRSALVQLTTLPRIFTDAIGFNRIKEE</sequence>
<organism evidence="1 2">
    <name type="scientific">Porites lobata</name>
    <dbReference type="NCBI Taxonomy" id="104759"/>
    <lineage>
        <taxon>Eukaryota</taxon>
        <taxon>Metazoa</taxon>
        <taxon>Cnidaria</taxon>
        <taxon>Anthozoa</taxon>
        <taxon>Hexacorallia</taxon>
        <taxon>Scleractinia</taxon>
        <taxon>Fungiina</taxon>
        <taxon>Poritidae</taxon>
        <taxon>Porites</taxon>
    </lineage>
</organism>
<keyword evidence="2" id="KW-1185">Reference proteome</keyword>
<dbReference type="EMBL" id="CALNXK010000035">
    <property type="protein sequence ID" value="CAH3120640.1"/>
    <property type="molecule type" value="Genomic_DNA"/>
</dbReference>
<protein>
    <submittedName>
        <fullName evidence="1">Uncharacterized protein</fullName>
    </submittedName>
</protein>
<accession>A0ABN8NSJ6</accession>
<comment type="caution">
    <text evidence="1">The sequence shown here is derived from an EMBL/GenBank/DDBJ whole genome shotgun (WGS) entry which is preliminary data.</text>
</comment>